<feature type="transmembrane region" description="Helical" evidence="5">
    <location>
        <begin position="227"/>
        <end position="246"/>
    </location>
</feature>
<evidence type="ECO:0000256" key="5">
    <source>
        <dbReference type="SAM" id="Phobius"/>
    </source>
</evidence>
<feature type="transmembrane region" description="Helical" evidence="5">
    <location>
        <begin position="282"/>
        <end position="300"/>
    </location>
</feature>
<feature type="transmembrane region" description="Helical" evidence="5">
    <location>
        <begin position="95"/>
        <end position="117"/>
    </location>
</feature>
<feature type="transmembrane region" description="Helical" evidence="5">
    <location>
        <begin position="203"/>
        <end position="221"/>
    </location>
</feature>
<organism evidence="6 7">
    <name type="scientific">Thermoplasma volcanium (strain ATCC 51530 / DSM 4299 / JCM 9571 / NBRC 15438 / GSS1)</name>
    <dbReference type="NCBI Taxonomy" id="273116"/>
    <lineage>
        <taxon>Archaea</taxon>
        <taxon>Methanobacteriati</taxon>
        <taxon>Thermoplasmatota</taxon>
        <taxon>Thermoplasmata</taxon>
        <taxon>Thermoplasmatales</taxon>
        <taxon>Thermoplasmataceae</taxon>
        <taxon>Thermoplasma</taxon>
    </lineage>
</organism>
<dbReference type="Gene3D" id="1.20.1740.10">
    <property type="entry name" value="Amino acid/polyamine transporter I"/>
    <property type="match status" value="1"/>
</dbReference>
<dbReference type="STRING" id="273116.gene:9380989"/>
<gene>
    <name evidence="6" type="ORF">TVG0226399</name>
</gene>
<protein>
    <submittedName>
        <fullName evidence="6">Amino acid transporter</fullName>
    </submittedName>
</protein>
<evidence type="ECO:0000313" key="6">
    <source>
        <dbReference type="EMBL" id="BAB59360.1"/>
    </source>
</evidence>
<feature type="transmembrane region" description="Helical" evidence="5">
    <location>
        <begin position="258"/>
        <end position="276"/>
    </location>
</feature>
<comment type="subcellular location">
    <subcellularLocation>
        <location evidence="1">Membrane</location>
        <topology evidence="1">Multi-pass membrane protein</topology>
    </subcellularLocation>
</comment>
<dbReference type="PANTHER" id="PTHR47547">
    <property type="match status" value="1"/>
</dbReference>
<dbReference type="HOGENOM" id="CLU_007946_16_0_2"/>
<dbReference type="EMBL" id="BA000011">
    <property type="protein sequence ID" value="BAB59360.1"/>
    <property type="molecule type" value="Genomic_DNA"/>
</dbReference>
<keyword evidence="3 5" id="KW-1133">Transmembrane helix</keyword>
<proteinExistence type="predicted"/>
<evidence type="ECO:0000256" key="1">
    <source>
        <dbReference type="ARBA" id="ARBA00004141"/>
    </source>
</evidence>
<dbReference type="PaxDb" id="273116-14324432"/>
<keyword evidence="2 5" id="KW-0812">Transmembrane</keyword>
<feature type="transmembrane region" description="Helical" evidence="5">
    <location>
        <begin position="12"/>
        <end position="40"/>
    </location>
</feature>
<dbReference type="KEGG" id="tvo:TVG0226399"/>
<evidence type="ECO:0000256" key="2">
    <source>
        <dbReference type="ARBA" id="ARBA00022692"/>
    </source>
</evidence>
<dbReference type="PhylomeDB" id="Q97C85"/>
<sequence>MGLFVLVNYFGVVIFSKIINAITALKLVVPTITMVTLFLVSFKLRNFSAYGVAPYGPFSVVSAIVTSGIVYSYLGFQAVINLAGESRNPKRDGPLSLILVIIFSVVFYVVLQIAFIGSVPASDISKGWAFLSLPSPFADIAVSFNMFWLYTLIIADSIYSPSGSSMAAVASNSRNLYALSKNGTLPSFFLRVDNNTGIPRRALLFNFVISLIVLVTLKSWHQIIETLGILLLISFIGSAVSSGVIGSIKRYSSIKMPFIVIVSAIVFVFSGLIISISSFSKVLVVSLLLVPSLLLFAVSSGRGNRVIADVKAGLWFIIYVMEIAILSFIYNEHYVSGYIFLGAYLLSSTITFILARRSGVKFMHQAGEYDIAEIP</sequence>
<dbReference type="AlphaFoldDB" id="Q97C85"/>
<keyword evidence="7" id="KW-1185">Reference proteome</keyword>
<reference evidence="6 7" key="1">
    <citation type="journal article" date="1999" name="Proc. Jpn. Acad.">
        <title>Determination of the complete genomic DNA sequence of Thermoplasma volvanium GSS1.</title>
        <authorList>
            <person name="Kawashima T."/>
            <person name="Yamamoto Y."/>
            <person name="Aramaki H."/>
            <person name="Nunoshiba T."/>
            <person name="Kawamoto T."/>
            <person name="Watanabe K."/>
            <person name="Yamazaki M."/>
            <person name="Kanehori K."/>
            <person name="Amano N."/>
            <person name="Ohya Y."/>
            <person name="Makino K."/>
            <person name="Suzuki M."/>
        </authorList>
    </citation>
    <scope>NUCLEOTIDE SEQUENCE [LARGE SCALE GENOMIC DNA]</scope>
    <source>
        <strain evidence="7">ATCC 51530 / DSM 4299 / JCM 9571 / NBRC 15438 / GSS1</strain>
    </source>
</reference>
<reference evidence="6 7" key="2">
    <citation type="journal article" date="2000" name="Proc. Natl. Acad. Sci. U.S.A.">
        <title>Archaeal adaptation to higher temperatures revealed by genomic sequence of Thermoplasma volcanium.</title>
        <authorList>
            <person name="Kawashima T."/>
            <person name="Amano N."/>
            <person name="Koike H."/>
            <person name="Makino S."/>
            <person name="Higuchi S."/>
            <person name="Kawashima-Ohya Y."/>
            <person name="Watanabe K."/>
            <person name="Yamazaki M."/>
            <person name="Kanehori K."/>
            <person name="Kawamoto T."/>
            <person name="Nunoshiba T."/>
            <person name="Yamamoto Y."/>
            <person name="Aramaki H."/>
            <person name="Makino K."/>
            <person name="Suzuki M."/>
        </authorList>
    </citation>
    <scope>NUCLEOTIDE SEQUENCE [LARGE SCALE GENOMIC DNA]</scope>
    <source>
        <strain evidence="7">ATCC 51530 / DSM 4299 / JCM 9571 / NBRC 15438 / GSS1</strain>
    </source>
</reference>
<feature type="transmembrane region" description="Helical" evidence="5">
    <location>
        <begin position="312"/>
        <end position="330"/>
    </location>
</feature>
<feature type="transmembrane region" description="Helical" evidence="5">
    <location>
        <begin position="336"/>
        <end position="355"/>
    </location>
</feature>
<dbReference type="PANTHER" id="PTHR47547:SF1">
    <property type="entry name" value="ASPARTATE-PROTON SYMPORTER"/>
    <property type="match status" value="1"/>
</dbReference>
<name>Q97C85_THEVO</name>
<dbReference type="Proteomes" id="UP000001017">
    <property type="component" value="Chromosome"/>
</dbReference>
<feature type="transmembrane region" description="Helical" evidence="5">
    <location>
        <begin position="137"/>
        <end position="159"/>
    </location>
</feature>
<feature type="transmembrane region" description="Helical" evidence="5">
    <location>
        <begin position="60"/>
        <end position="83"/>
    </location>
</feature>
<keyword evidence="4 5" id="KW-0472">Membrane</keyword>
<evidence type="ECO:0000313" key="7">
    <source>
        <dbReference type="Proteomes" id="UP000001017"/>
    </source>
</evidence>
<dbReference type="InterPro" id="IPR002293">
    <property type="entry name" value="AA/rel_permease1"/>
</dbReference>
<dbReference type="GO" id="GO:0022857">
    <property type="term" value="F:transmembrane transporter activity"/>
    <property type="evidence" value="ECO:0007669"/>
    <property type="project" value="InterPro"/>
</dbReference>
<dbReference type="eggNOG" id="arCOG00009">
    <property type="taxonomic scope" value="Archaea"/>
</dbReference>
<dbReference type="Pfam" id="PF13520">
    <property type="entry name" value="AA_permease_2"/>
    <property type="match status" value="1"/>
</dbReference>
<accession>Q97C85</accession>
<dbReference type="GO" id="GO:0016020">
    <property type="term" value="C:membrane"/>
    <property type="evidence" value="ECO:0007669"/>
    <property type="project" value="UniProtKB-SubCell"/>
</dbReference>
<dbReference type="PIRSF" id="PIRSF006060">
    <property type="entry name" value="AA_transporter"/>
    <property type="match status" value="1"/>
</dbReference>
<dbReference type="InterPro" id="IPR052962">
    <property type="entry name" value="AA_Transporter_AGT"/>
</dbReference>
<evidence type="ECO:0000256" key="4">
    <source>
        <dbReference type="ARBA" id="ARBA00023136"/>
    </source>
</evidence>
<evidence type="ECO:0000256" key="3">
    <source>
        <dbReference type="ARBA" id="ARBA00022989"/>
    </source>
</evidence>